<dbReference type="GO" id="GO:0019867">
    <property type="term" value="C:outer membrane"/>
    <property type="evidence" value="ECO:0007669"/>
    <property type="project" value="InterPro"/>
</dbReference>
<accession>A0AAD1D8W5</accession>
<dbReference type="AlphaFoldDB" id="A0AAD1D8W5"/>
<dbReference type="PROSITE" id="PS51257">
    <property type="entry name" value="PROKAR_LIPOPROTEIN"/>
    <property type="match status" value="1"/>
</dbReference>
<evidence type="ECO:0000313" key="6">
    <source>
        <dbReference type="Proteomes" id="UP000275727"/>
    </source>
</evidence>
<evidence type="ECO:0000259" key="3">
    <source>
        <dbReference type="Pfam" id="PF04355"/>
    </source>
</evidence>
<dbReference type="EMBL" id="AP018711">
    <property type="protein sequence ID" value="BBE35810.1"/>
    <property type="molecule type" value="Genomic_DNA"/>
</dbReference>
<keyword evidence="1" id="KW-0732">Signal</keyword>
<sequence length="152" mass="16193">MSVKRVVGTLAIVVALGACTRITDRQGFLADQELIAAISPGVDNRASVEKTLGRPTFISKWDENSWYYLARTTSQLAFLPSKPTSQDMLKITFDGAGNVAAVTRDQTLDQIVQVAPSGDKTPVYGRDSGFFADIFGNIGAVGAVAPGPSRDQ</sequence>
<dbReference type="Gene3D" id="3.30.1450.10">
    <property type="match status" value="1"/>
</dbReference>
<dbReference type="Proteomes" id="UP000275727">
    <property type="component" value="Chromosome"/>
</dbReference>
<evidence type="ECO:0000313" key="5">
    <source>
        <dbReference type="EMBL" id="RKS87998.1"/>
    </source>
</evidence>
<dbReference type="InterPro" id="IPR037873">
    <property type="entry name" value="BamE-like"/>
</dbReference>
<evidence type="ECO:0000256" key="1">
    <source>
        <dbReference type="ARBA" id="ARBA00022729"/>
    </source>
</evidence>
<evidence type="ECO:0000313" key="4">
    <source>
        <dbReference type="EMBL" id="BBE35810.1"/>
    </source>
</evidence>
<feature type="domain" description="Outer membrane protein assembly factor BamE" evidence="3">
    <location>
        <begin position="29"/>
        <end position="101"/>
    </location>
</feature>
<gene>
    <name evidence="5" type="ORF">DFR51_2645</name>
    <name evidence="4" type="ORF">SmB9_34680</name>
</gene>
<dbReference type="EMBL" id="RBWX01000009">
    <property type="protein sequence ID" value="RKS87998.1"/>
    <property type="molecule type" value="Genomic_DNA"/>
</dbReference>
<evidence type="ECO:0000313" key="7">
    <source>
        <dbReference type="Proteomes" id="UP000276029"/>
    </source>
</evidence>
<organism evidence="4 6">
    <name type="scientific">Sphingosinicella microcystinivorans</name>
    <dbReference type="NCBI Taxonomy" id="335406"/>
    <lineage>
        <taxon>Bacteria</taxon>
        <taxon>Pseudomonadati</taxon>
        <taxon>Pseudomonadota</taxon>
        <taxon>Alphaproteobacteria</taxon>
        <taxon>Sphingomonadales</taxon>
        <taxon>Sphingosinicellaceae</taxon>
        <taxon>Sphingosinicella</taxon>
    </lineage>
</organism>
<name>A0AAD1D8W5_SPHMI</name>
<proteinExistence type="predicted"/>
<dbReference type="Proteomes" id="UP000276029">
    <property type="component" value="Unassembled WGS sequence"/>
</dbReference>
<reference evidence="5 7" key="2">
    <citation type="submission" date="2018-10" db="EMBL/GenBank/DDBJ databases">
        <title>Genomic Encyclopedia of Type Strains, Phase IV (KMG-IV): sequencing the most valuable type-strain genomes for metagenomic binning, comparative biology and taxonomic classification.</title>
        <authorList>
            <person name="Goeker M."/>
        </authorList>
    </citation>
    <scope>NUCLEOTIDE SEQUENCE [LARGE SCALE GENOMIC DNA]</scope>
    <source>
        <strain evidence="5 7">DSM 19791</strain>
    </source>
</reference>
<protein>
    <submittedName>
        <fullName evidence="5">Beta-barrel assembly machine subunit BamE</fullName>
    </submittedName>
    <submittedName>
        <fullName evidence="4">Outer membrane protein assembly factor BamE</fullName>
    </submittedName>
</protein>
<dbReference type="RefSeq" id="WP_121051877.1">
    <property type="nucleotide sequence ID" value="NZ_AP018711.1"/>
</dbReference>
<keyword evidence="7" id="KW-1185">Reference proteome</keyword>
<dbReference type="InterPro" id="IPR007450">
    <property type="entry name" value="BamE_dom"/>
</dbReference>
<evidence type="ECO:0000256" key="2">
    <source>
        <dbReference type="ARBA" id="ARBA00023136"/>
    </source>
</evidence>
<dbReference type="Pfam" id="PF04355">
    <property type="entry name" value="BamE"/>
    <property type="match status" value="1"/>
</dbReference>
<keyword evidence="2" id="KW-0472">Membrane</keyword>
<reference evidence="4 6" key="1">
    <citation type="submission" date="2018-06" db="EMBL/GenBank/DDBJ databases">
        <title>Complete Genome Sequence of the Microcystin-Degrading Bacterium Sphingosinicella microcystinivorans Strain B-9.</title>
        <authorList>
            <person name="Jin H."/>
            <person name="Nishizawa T."/>
            <person name="Guo Y."/>
            <person name="Nishizawa A."/>
            <person name="Park H."/>
            <person name="Kato H."/>
            <person name="Tsuji K."/>
            <person name="Harada K."/>
        </authorList>
    </citation>
    <scope>NUCLEOTIDE SEQUENCE [LARGE SCALE GENOMIC DNA]</scope>
    <source>
        <strain evidence="4 6">B9</strain>
    </source>
</reference>
<dbReference type="KEGG" id="smic:SmB9_34680"/>